<protein>
    <submittedName>
        <fullName evidence="1">Uncharacterized protein</fullName>
    </submittedName>
</protein>
<evidence type="ECO:0000313" key="1">
    <source>
        <dbReference type="EMBL" id="KAB2817921.1"/>
    </source>
</evidence>
<keyword evidence="2" id="KW-1185">Reference proteome</keyword>
<gene>
    <name evidence="1" type="ORF">F8C82_05820</name>
</gene>
<dbReference type="AlphaFoldDB" id="A0A6L3ZJ56"/>
<proteinExistence type="predicted"/>
<reference evidence="1 2" key="1">
    <citation type="submission" date="2019-10" db="EMBL/GenBank/DDBJ databases">
        <title>Genome sequence of Phaeocystidibacter marisrubri JCM30614 (type strain).</title>
        <authorList>
            <person name="Bowman J.P."/>
        </authorList>
    </citation>
    <scope>NUCLEOTIDE SEQUENCE [LARGE SCALE GENOMIC DNA]</scope>
    <source>
        <strain evidence="1 2">JCM 30614</strain>
    </source>
</reference>
<dbReference type="Proteomes" id="UP000484164">
    <property type="component" value="Unassembled WGS sequence"/>
</dbReference>
<name>A0A6L3ZJ56_9FLAO</name>
<evidence type="ECO:0000313" key="2">
    <source>
        <dbReference type="Proteomes" id="UP000484164"/>
    </source>
</evidence>
<accession>A0A6L3ZJ56</accession>
<comment type="caution">
    <text evidence="1">The sequence shown here is derived from an EMBL/GenBank/DDBJ whole genome shotgun (WGS) entry which is preliminary data.</text>
</comment>
<organism evidence="1 2">
    <name type="scientific">Phaeocystidibacter marisrubri</name>
    <dbReference type="NCBI Taxonomy" id="1577780"/>
    <lineage>
        <taxon>Bacteria</taxon>
        <taxon>Pseudomonadati</taxon>
        <taxon>Bacteroidota</taxon>
        <taxon>Flavobacteriia</taxon>
        <taxon>Flavobacteriales</taxon>
        <taxon>Phaeocystidibacteraceae</taxon>
        <taxon>Phaeocystidibacter</taxon>
    </lineage>
</organism>
<sequence>MLTVHPNLNKLRNDVFKTIIGGLHSSKPLDKLANQIVDELSSSMILIDNPTDRSRFIRDVYGRLEGVHKLRRFNLGYESPENNKNVAHVVNEVLYRFRTRYSRYF</sequence>
<dbReference type="RefSeq" id="WP_151692609.1">
    <property type="nucleotide sequence ID" value="NZ_BMGX01000002.1"/>
</dbReference>
<dbReference type="EMBL" id="WBVQ01000001">
    <property type="protein sequence ID" value="KAB2817921.1"/>
    <property type="molecule type" value="Genomic_DNA"/>
</dbReference>
<dbReference type="OrthoDB" id="9851603at2"/>